<proteinExistence type="predicted"/>
<dbReference type="STRING" id="28181.BEN30_05895"/>
<evidence type="ECO:0000313" key="1">
    <source>
        <dbReference type="EMBL" id="OEJ68465.1"/>
    </source>
</evidence>
<protein>
    <submittedName>
        <fullName evidence="1">Uncharacterized protein</fullName>
    </submittedName>
</protein>
<dbReference type="EMBL" id="MCGG01000013">
    <property type="protein sequence ID" value="OEJ68465.1"/>
    <property type="molecule type" value="Genomic_DNA"/>
</dbReference>
<keyword evidence="2" id="KW-1185">Reference proteome</keyword>
<comment type="caution">
    <text evidence="1">The sequence shown here is derived from an EMBL/GenBank/DDBJ whole genome shotgun (WGS) entry which is preliminary data.</text>
</comment>
<reference evidence="2" key="1">
    <citation type="submission" date="2016-07" db="EMBL/GenBank/DDBJ databases">
        <authorList>
            <person name="Florea S."/>
            <person name="Webb J.S."/>
            <person name="Jaromczyk J."/>
            <person name="Schardl C.L."/>
        </authorList>
    </citation>
    <scope>NUCLEOTIDE SEQUENCE [LARGE SCALE GENOMIC DNA]</scope>
    <source>
        <strain evidence="2">MV-1</strain>
    </source>
</reference>
<name>A0A1E5Q9S2_9PROT</name>
<gene>
    <name evidence="1" type="ORF">BEN30_05895</name>
</gene>
<organism evidence="1 2">
    <name type="scientific">Magnetovibrio blakemorei</name>
    <dbReference type="NCBI Taxonomy" id="28181"/>
    <lineage>
        <taxon>Bacteria</taxon>
        <taxon>Pseudomonadati</taxon>
        <taxon>Pseudomonadota</taxon>
        <taxon>Alphaproteobacteria</taxon>
        <taxon>Rhodospirillales</taxon>
        <taxon>Magnetovibrionaceae</taxon>
        <taxon>Magnetovibrio</taxon>
    </lineage>
</organism>
<dbReference type="AlphaFoldDB" id="A0A1E5Q9S2"/>
<dbReference type="Proteomes" id="UP000095347">
    <property type="component" value="Unassembled WGS sequence"/>
</dbReference>
<accession>A0A1E5Q9S2</accession>
<evidence type="ECO:0000313" key="2">
    <source>
        <dbReference type="Proteomes" id="UP000095347"/>
    </source>
</evidence>
<sequence length="104" mass="11256">MLVSACSNIYGYVSRPQVNKIGTLTVVSTALTMGTGKTLTDHAVSLYANKDCSTVRTEQGRTYCREDEPNPAPTVHCYPTIGDVTCYAVPEATRSLDERVGSSY</sequence>